<dbReference type="Gene3D" id="3.40.50.150">
    <property type="entry name" value="Vaccinia Virus protein VP39"/>
    <property type="match status" value="2"/>
</dbReference>
<evidence type="ECO:0000259" key="8">
    <source>
        <dbReference type="PROSITE" id="PS51165"/>
    </source>
</evidence>
<dbReference type="AlphaFoldDB" id="A0A9X2FH70"/>
<dbReference type="GO" id="GO:0005737">
    <property type="term" value="C:cytoplasm"/>
    <property type="evidence" value="ECO:0007669"/>
    <property type="project" value="InterPro"/>
</dbReference>
<dbReference type="InterPro" id="IPR000241">
    <property type="entry name" value="RlmKL-like_Mtase"/>
</dbReference>
<dbReference type="Proteomes" id="UP001155241">
    <property type="component" value="Unassembled WGS sequence"/>
</dbReference>
<dbReference type="InterPro" id="IPR054170">
    <property type="entry name" value="RlmL_1st"/>
</dbReference>
<dbReference type="Pfam" id="PF02926">
    <property type="entry name" value="THUMP"/>
    <property type="match status" value="1"/>
</dbReference>
<dbReference type="PIRSF" id="PIRSF037618">
    <property type="entry name" value="RNA_Mtase_bacteria_prd"/>
    <property type="match status" value="1"/>
</dbReference>
<dbReference type="CDD" id="cd11715">
    <property type="entry name" value="THUMP_AdoMetMT"/>
    <property type="match status" value="1"/>
</dbReference>
<sequence>MHQLIATTAFGLEKLAARELESLGYAPRVVRPGRVQFEGDDSAICRANLWLRTAERVVVLAGSFPATDFGQLFDGTNQLPWERWIPREGAFPIRGRSHKSQLSSVPACQKIVNKAVAERLLAAHQTESLPETGAKYSIEVELFDNTASLLLDTSGAGLHKRGYRTSVAEGQLRETLAAAMVTLSVWNRERPMIDPFCGTGTIAIEAALIGRNSAPGLDREFAAEAWPTIDTGLWHNAREEARDLWQPPLEQRIVATDLNAKSLELARHHAERAGVAGDVHFQQRPFEELTSSRKYGCMICNPPYGIRIGNEAESIALHKKLPIVLRGLPTWSHYVLTARGDFERLIGQEATRRRKLYNGRIECTYYQFLGPKPPRGDRPPMAEPQAEEVHPKPKKTVEPVFGGLQEDSQRQATDFANRLAKRARHLRRWPTRRGITCFRLYDRDVPDVPLSVDRYEDALVVAEYRRPHERTPAQHADWLDLMLRTAAETLEVDRDRVFLKTRETQSGEKQYGKFGAESETMVAHEGGLKFLVNLSDYLDTGLFLDHRQTRQMVREEADGKRFLNLFAYTGAFTVYAAAGGAESTTTVDLSRNYLAWAEENLKRNELAGPQHQFVVADSREWLTTLPQEELFDLVVVDPPTFSNTKRTTTGRQEIDDWDVQRDYAGLLEELAARMPTGGVVYFSTNFRRFKFDEKQLPSYSAREISKQTVPEDFRNQRIHRCWRLVRE</sequence>
<keyword evidence="5" id="KW-0949">S-adenosyl-L-methionine</keyword>
<dbReference type="InterPro" id="IPR017244">
    <property type="entry name" value="23SrRNA_methyltr_KL"/>
</dbReference>
<dbReference type="GO" id="GO:0003723">
    <property type="term" value="F:RNA binding"/>
    <property type="evidence" value="ECO:0007669"/>
    <property type="project" value="UniProtKB-UniRule"/>
</dbReference>
<evidence type="ECO:0000256" key="6">
    <source>
        <dbReference type="PROSITE-ProRule" id="PRU00529"/>
    </source>
</evidence>
<dbReference type="NCBIfam" id="NF008748">
    <property type="entry name" value="PRK11783.1"/>
    <property type="match status" value="1"/>
</dbReference>
<proteinExistence type="predicted"/>
<dbReference type="SUPFAM" id="SSF53335">
    <property type="entry name" value="S-adenosyl-L-methionine-dependent methyltransferases"/>
    <property type="match status" value="2"/>
</dbReference>
<evidence type="ECO:0000256" key="4">
    <source>
        <dbReference type="ARBA" id="ARBA00022679"/>
    </source>
</evidence>
<dbReference type="CDD" id="cd02440">
    <property type="entry name" value="AdoMet_MTases"/>
    <property type="match status" value="1"/>
</dbReference>
<feature type="domain" description="THUMP" evidence="8">
    <location>
        <begin position="43"/>
        <end position="153"/>
    </location>
</feature>
<dbReference type="EMBL" id="JAMXLR010000036">
    <property type="protein sequence ID" value="MCO6044551.1"/>
    <property type="molecule type" value="Genomic_DNA"/>
</dbReference>
<evidence type="ECO:0000313" key="10">
    <source>
        <dbReference type="Proteomes" id="UP001155241"/>
    </source>
</evidence>
<dbReference type="InterPro" id="IPR053943">
    <property type="entry name" value="RlmKL-like_Mtase_CS"/>
</dbReference>
<organism evidence="9 10">
    <name type="scientific">Aeoliella straminimaris</name>
    <dbReference type="NCBI Taxonomy" id="2954799"/>
    <lineage>
        <taxon>Bacteria</taxon>
        <taxon>Pseudomonadati</taxon>
        <taxon>Planctomycetota</taxon>
        <taxon>Planctomycetia</taxon>
        <taxon>Pirellulales</taxon>
        <taxon>Lacipirellulaceae</taxon>
        <taxon>Aeoliella</taxon>
    </lineage>
</organism>
<keyword evidence="2" id="KW-0698">rRNA processing</keyword>
<keyword evidence="6" id="KW-0694">RNA-binding</keyword>
<keyword evidence="3 9" id="KW-0489">Methyltransferase</keyword>
<feature type="region of interest" description="Disordered" evidence="7">
    <location>
        <begin position="372"/>
        <end position="393"/>
    </location>
</feature>
<dbReference type="Gene3D" id="3.30.2130.30">
    <property type="match status" value="1"/>
</dbReference>
<dbReference type="Gene3D" id="3.30.750.80">
    <property type="entry name" value="RNA methyltransferase domain (HRMD) like"/>
    <property type="match status" value="1"/>
</dbReference>
<accession>A0A9X2FH70</accession>
<evidence type="ECO:0000256" key="5">
    <source>
        <dbReference type="ARBA" id="ARBA00022691"/>
    </source>
</evidence>
<dbReference type="GO" id="GO:0070043">
    <property type="term" value="F:rRNA (guanine-N7-)-methyltransferase activity"/>
    <property type="evidence" value="ECO:0007669"/>
    <property type="project" value="TreeGrafter"/>
</dbReference>
<dbReference type="Pfam" id="PF01170">
    <property type="entry name" value="UPF0020"/>
    <property type="match status" value="1"/>
</dbReference>
<dbReference type="InterPro" id="IPR004114">
    <property type="entry name" value="THUMP_dom"/>
</dbReference>
<evidence type="ECO:0000256" key="7">
    <source>
        <dbReference type="SAM" id="MobiDB-lite"/>
    </source>
</evidence>
<gene>
    <name evidence="9" type="primary">rlmKL</name>
    <name evidence="9" type="ORF">NG895_11600</name>
</gene>
<dbReference type="Pfam" id="PF22020">
    <property type="entry name" value="RlmL_1st"/>
    <property type="match status" value="1"/>
</dbReference>
<dbReference type="PROSITE" id="PS51165">
    <property type="entry name" value="THUMP"/>
    <property type="match status" value="1"/>
</dbReference>
<dbReference type="PROSITE" id="PS01261">
    <property type="entry name" value="UPF0020"/>
    <property type="match status" value="1"/>
</dbReference>
<dbReference type="PANTHER" id="PTHR47313">
    <property type="entry name" value="RIBOSOMAL RNA LARGE SUBUNIT METHYLTRANSFERASE K/L"/>
    <property type="match status" value="1"/>
</dbReference>
<dbReference type="InterPro" id="IPR029063">
    <property type="entry name" value="SAM-dependent_MTases_sf"/>
</dbReference>
<dbReference type="Pfam" id="PF10672">
    <property type="entry name" value="Methyltrans_SAM"/>
    <property type="match status" value="1"/>
</dbReference>
<name>A0A9X2FH70_9BACT</name>
<dbReference type="InterPro" id="IPR002052">
    <property type="entry name" value="DNA_methylase_N6_adenine_CS"/>
</dbReference>
<keyword evidence="1" id="KW-0963">Cytoplasm</keyword>
<reference evidence="9" key="1">
    <citation type="submission" date="2022-06" db="EMBL/GenBank/DDBJ databases">
        <title>Aeoliella straminimaris, a novel planctomycete from sediments.</title>
        <authorList>
            <person name="Vitorino I.R."/>
            <person name="Lage O.M."/>
        </authorList>
    </citation>
    <scope>NUCLEOTIDE SEQUENCE</scope>
    <source>
        <strain evidence="9">ICT_H6.2</strain>
    </source>
</reference>
<keyword evidence="10" id="KW-1185">Reference proteome</keyword>
<dbReference type="PANTHER" id="PTHR47313:SF1">
    <property type="entry name" value="RIBOSOMAL RNA LARGE SUBUNIT METHYLTRANSFERASE K_L"/>
    <property type="match status" value="1"/>
</dbReference>
<evidence type="ECO:0000256" key="3">
    <source>
        <dbReference type="ARBA" id="ARBA00022603"/>
    </source>
</evidence>
<dbReference type="PROSITE" id="PS00092">
    <property type="entry name" value="N6_MTASE"/>
    <property type="match status" value="1"/>
</dbReference>
<dbReference type="InterPro" id="IPR019614">
    <property type="entry name" value="SAM-dep_methyl-trfase"/>
</dbReference>
<protein>
    <submittedName>
        <fullName evidence="9">Bifunctional 23S rRNA (Guanine(2069)-N(7))-methyltransferase RlmK/23S rRNA (Guanine(2445)-N(2))-methyltransferase RlmL</fullName>
        <ecNumber evidence="9">2.1.1.173</ecNumber>
        <ecNumber evidence="9">2.1.1.264</ecNumber>
    </submittedName>
</protein>
<dbReference type="EC" id="2.1.1.264" evidence="9"/>
<evidence type="ECO:0000313" key="9">
    <source>
        <dbReference type="EMBL" id="MCO6044551.1"/>
    </source>
</evidence>
<evidence type="ECO:0000256" key="1">
    <source>
        <dbReference type="ARBA" id="ARBA00022490"/>
    </source>
</evidence>
<dbReference type="EC" id="2.1.1.173" evidence="9"/>
<dbReference type="GO" id="GO:0052915">
    <property type="term" value="F:23S rRNA (guanine(2445)-N(2))-methyltransferase activity"/>
    <property type="evidence" value="ECO:0007669"/>
    <property type="project" value="UniProtKB-EC"/>
</dbReference>
<evidence type="ECO:0000256" key="2">
    <source>
        <dbReference type="ARBA" id="ARBA00022552"/>
    </source>
</evidence>
<dbReference type="SMART" id="SM00981">
    <property type="entry name" value="THUMP"/>
    <property type="match status" value="1"/>
</dbReference>
<comment type="caution">
    <text evidence="9">The sequence shown here is derived from an EMBL/GenBank/DDBJ whole genome shotgun (WGS) entry which is preliminary data.</text>
</comment>
<keyword evidence="4 9" id="KW-0808">Transferase</keyword>